<keyword evidence="7" id="KW-0472">Membrane</keyword>
<evidence type="ECO:0000256" key="5">
    <source>
        <dbReference type="ARBA" id="ARBA00022737"/>
    </source>
</evidence>
<evidence type="ECO:0000256" key="6">
    <source>
        <dbReference type="ARBA" id="ARBA00022989"/>
    </source>
</evidence>
<dbReference type="Pfam" id="PF12819">
    <property type="entry name" value="Malectin_like"/>
    <property type="match status" value="1"/>
</dbReference>
<dbReference type="Pfam" id="PF12799">
    <property type="entry name" value="LRR_4"/>
    <property type="match status" value="1"/>
</dbReference>
<dbReference type="Gramene" id="ONK63700">
    <property type="protein sequence ID" value="ONK63700"/>
    <property type="gene ID" value="A4U43_C07F17980"/>
</dbReference>
<evidence type="ECO:0000256" key="7">
    <source>
        <dbReference type="ARBA" id="ARBA00023136"/>
    </source>
</evidence>
<dbReference type="Proteomes" id="UP000243459">
    <property type="component" value="Chromosome 7"/>
</dbReference>
<dbReference type="InterPro" id="IPR025875">
    <property type="entry name" value="Leu-rich_rpt_4"/>
</dbReference>
<keyword evidence="3" id="KW-0812">Transmembrane</keyword>
<proteinExistence type="predicted"/>
<keyword evidence="2" id="KW-0433">Leucine-rich repeat</keyword>
<keyword evidence="5" id="KW-0677">Repeat</keyword>
<evidence type="ECO:0000256" key="2">
    <source>
        <dbReference type="ARBA" id="ARBA00022614"/>
    </source>
</evidence>
<dbReference type="Pfam" id="PF08263">
    <property type="entry name" value="LRRNT_2"/>
    <property type="match status" value="1"/>
</dbReference>
<protein>
    <recommendedName>
        <fullName evidence="12">Malectin-like domain-containing protein</fullName>
    </recommendedName>
</protein>
<dbReference type="Gene3D" id="3.80.10.10">
    <property type="entry name" value="Ribonuclease Inhibitor"/>
    <property type="match status" value="1"/>
</dbReference>
<organism evidence="10 11">
    <name type="scientific">Asparagus officinalis</name>
    <name type="common">Garden asparagus</name>
    <dbReference type="NCBI Taxonomy" id="4686"/>
    <lineage>
        <taxon>Eukaryota</taxon>
        <taxon>Viridiplantae</taxon>
        <taxon>Streptophyta</taxon>
        <taxon>Embryophyta</taxon>
        <taxon>Tracheophyta</taxon>
        <taxon>Spermatophyta</taxon>
        <taxon>Magnoliopsida</taxon>
        <taxon>Liliopsida</taxon>
        <taxon>Asparagales</taxon>
        <taxon>Asparagaceae</taxon>
        <taxon>Asparagoideae</taxon>
        <taxon>Asparagus</taxon>
    </lineage>
</organism>
<name>A0A5P1EI10_ASPOF</name>
<dbReference type="PANTHER" id="PTHR45631">
    <property type="entry name" value="OS07G0107800 PROTEIN-RELATED"/>
    <property type="match status" value="1"/>
</dbReference>
<dbReference type="InterPro" id="IPR024788">
    <property type="entry name" value="Malectin-like_Carb-bd_dom"/>
</dbReference>
<evidence type="ECO:0000259" key="8">
    <source>
        <dbReference type="Pfam" id="PF08263"/>
    </source>
</evidence>
<gene>
    <name evidence="10" type="ORF">A4U43_C07F17980</name>
</gene>
<dbReference type="FunFam" id="3.80.10.10:FF:000129">
    <property type="entry name" value="Leucine-rich repeat receptor-like kinase"/>
    <property type="match status" value="1"/>
</dbReference>
<dbReference type="EMBL" id="CM007387">
    <property type="protein sequence ID" value="ONK63700.1"/>
    <property type="molecule type" value="Genomic_DNA"/>
</dbReference>
<reference evidence="11" key="1">
    <citation type="journal article" date="2017" name="Nat. Commun.">
        <title>The asparagus genome sheds light on the origin and evolution of a young Y chromosome.</title>
        <authorList>
            <person name="Harkess A."/>
            <person name="Zhou J."/>
            <person name="Xu C."/>
            <person name="Bowers J.E."/>
            <person name="Van der Hulst R."/>
            <person name="Ayyampalayam S."/>
            <person name="Mercati F."/>
            <person name="Riccardi P."/>
            <person name="McKain M.R."/>
            <person name="Kakrana A."/>
            <person name="Tang H."/>
            <person name="Ray J."/>
            <person name="Groenendijk J."/>
            <person name="Arikit S."/>
            <person name="Mathioni S.M."/>
            <person name="Nakano M."/>
            <person name="Shan H."/>
            <person name="Telgmann-Rauber A."/>
            <person name="Kanno A."/>
            <person name="Yue Z."/>
            <person name="Chen H."/>
            <person name="Li W."/>
            <person name="Chen Y."/>
            <person name="Xu X."/>
            <person name="Zhang Y."/>
            <person name="Luo S."/>
            <person name="Chen H."/>
            <person name="Gao J."/>
            <person name="Mao Z."/>
            <person name="Pires J.C."/>
            <person name="Luo M."/>
            <person name="Kudrna D."/>
            <person name="Wing R.A."/>
            <person name="Meyers B.C."/>
            <person name="Yi K."/>
            <person name="Kong H."/>
            <person name="Lavrijsen P."/>
            <person name="Sunseri F."/>
            <person name="Falavigna A."/>
            <person name="Ye Y."/>
            <person name="Leebens-Mack J.H."/>
            <person name="Chen G."/>
        </authorList>
    </citation>
    <scope>NUCLEOTIDE SEQUENCE [LARGE SCALE GENOMIC DNA]</scope>
    <source>
        <strain evidence="11">cv. DH0086</strain>
    </source>
</reference>
<evidence type="ECO:0000256" key="1">
    <source>
        <dbReference type="ARBA" id="ARBA00004167"/>
    </source>
</evidence>
<feature type="domain" description="Leucine-rich repeat-containing N-terminal plant-type" evidence="8">
    <location>
        <begin position="175"/>
        <end position="212"/>
    </location>
</feature>
<dbReference type="InterPro" id="IPR032675">
    <property type="entry name" value="LRR_dom_sf"/>
</dbReference>
<accession>A0A5P1EI10</accession>
<keyword evidence="4" id="KW-0732">Signal</keyword>
<evidence type="ECO:0000256" key="4">
    <source>
        <dbReference type="ARBA" id="ARBA00022729"/>
    </source>
</evidence>
<evidence type="ECO:0000259" key="9">
    <source>
        <dbReference type="Pfam" id="PF12819"/>
    </source>
</evidence>
<feature type="domain" description="Malectin-like" evidence="9">
    <location>
        <begin position="26"/>
        <end position="164"/>
    </location>
</feature>
<dbReference type="InterPro" id="IPR013210">
    <property type="entry name" value="LRR_N_plant-typ"/>
</dbReference>
<dbReference type="AlphaFoldDB" id="A0A5P1EI10"/>
<keyword evidence="6" id="KW-1133">Transmembrane helix</keyword>
<evidence type="ECO:0000256" key="3">
    <source>
        <dbReference type="ARBA" id="ARBA00022692"/>
    </source>
</evidence>
<dbReference type="OMA" id="HINEGQE"/>
<evidence type="ECO:0008006" key="12">
    <source>
        <dbReference type="Google" id="ProtNLM"/>
    </source>
</evidence>
<sequence length="325" mass="35412">MCARLADFVCQTGGVHNKLVSYTVLPRYPDDRFNRYWQPFIGDARATSGTKDISAAGFWNLPPTNVFSTALTTEQDGPMELQWPPLFLPDSSYYIALYFADQSFQATRALDIFINDYSFYDNLKVTSSGLAVFATQWNLSGLTKITLSPLSSMPPIINAGEIFGVIPLGGITLTRDVIALDRIKKSIQNPPVDWNGDPCLPHGYTWSGITCSGGSRIRVISLNLSGMGLLGSLSPNIANLTALTALSFANNNFSGPIPELGRLQMLEKLHLQNNQLTGGIPQSLGNIKSLHELFLENNNLIGKIPTNLSGKSGLTLRLLPGNNFS</sequence>
<evidence type="ECO:0000313" key="11">
    <source>
        <dbReference type="Proteomes" id="UP000243459"/>
    </source>
</evidence>
<dbReference type="GO" id="GO:0016020">
    <property type="term" value="C:membrane"/>
    <property type="evidence" value="ECO:0007669"/>
    <property type="project" value="UniProtKB-SubCell"/>
</dbReference>
<keyword evidence="11" id="KW-1185">Reference proteome</keyword>
<comment type="subcellular location">
    <subcellularLocation>
        <location evidence="1">Membrane</location>
        <topology evidence="1">Single-pass membrane protein</topology>
    </subcellularLocation>
</comment>
<dbReference type="SUPFAM" id="SSF52058">
    <property type="entry name" value="L domain-like"/>
    <property type="match status" value="1"/>
</dbReference>
<evidence type="ECO:0000313" key="10">
    <source>
        <dbReference type="EMBL" id="ONK63700.1"/>
    </source>
</evidence>
<dbReference type="PANTHER" id="PTHR45631:SF3">
    <property type="entry name" value="OS05G0393100 PROTEIN"/>
    <property type="match status" value="1"/>
</dbReference>